<proteinExistence type="predicted"/>
<keyword evidence="2" id="KW-1185">Reference proteome</keyword>
<accession>M0P8A2</accession>
<name>M0P8A2_9EURY</name>
<gene>
    <name evidence="1" type="ORF">C461_12903</name>
</gene>
<evidence type="ECO:0000313" key="1">
    <source>
        <dbReference type="EMBL" id="EMA66073.1"/>
    </source>
</evidence>
<reference evidence="1 2" key="1">
    <citation type="journal article" date="2014" name="PLoS Genet.">
        <title>Phylogenetically driven sequencing of extremely halophilic archaea reveals strategies for static and dynamic osmo-response.</title>
        <authorList>
            <person name="Becker E.A."/>
            <person name="Seitzer P.M."/>
            <person name="Tritt A."/>
            <person name="Larsen D."/>
            <person name="Krusor M."/>
            <person name="Yao A.I."/>
            <person name="Wu D."/>
            <person name="Madern D."/>
            <person name="Eisen J.A."/>
            <person name="Darling A.E."/>
            <person name="Facciotti M.T."/>
        </authorList>
    </citation>
    <scope>NUCLEOTIDE SEQUENCE [LARGE SCALE GENOMIC DNA]</scope>
    <source>
        <strain evidence="1 2">JCM 13560</strain>
    </source>
</reference>
<sequence length="65" mass="6824">MERGTVSSGVVAAGVRAVERVVSRGTADGVNVAHTDARLSDKRVRIGARKHPNRMTARGTGAVRV</sequence>
<organism evidence="1 2">
    <name type="scientific">Halorubrum aidingense JCM 13560</name>
    <dbReference type="NCBI Taxonomy" id="1230454"/>
    <lineage>
        <taxon>Archaea</taxon>
        <taxon>Methanobacteriati</taxon>
        <taxon>Methanobacteriota</taxon>
        <taxon>Stenosarchaea group</taxon>
        <taxon>Halobacteria</taxon>
        <taxon>Halobacteriales</taxon>
        <taxon>Haloferacaceae</taxon>
        <taxon>Halorubrum</taxon>
    </lineage>
</organism>
<dbReference type="STRING" id="1230454.C461_12903"/>
<dbReference type="RefSeq" id="WP_008001880.1">
    <property type="nucleotide sequence ID" value="NZ_AOJI01000029.1"/>
</dbReference>
<protein>
    <submittedName>
        <fullName evidence="1">Uncharacterized protein</fullName>
    </submittedName>
</protein>
<evidence type="ECO:0000313" key="2">
    <source>
        <dbReference type="Proteomes" id="UP000011575"/>
    </source>
</evidence>
<dbReference type="EMBL" id="AOJI01000029">
    <property type="protein sequence ID" value="EMA66073.1"/>
    <property type="molecule type" value="Genomic_DNA"/>
</dbReference>
<dbReference type="Proteomes" id="UP000011575">
    <property type="component" value="Unassembled WGS sequence"/>
</dbReference>
<dbReference type="AlphaFoldDB" id="M0P8A2"/>
<comment type="caution">
    <text evidence="1">The sequence shown here is derived from an EMBL/GenBank/DDBJ whole genome shotgun (WGS) entry which is preliminary data.</text>
</comment>